<dbReference type="Gene3D" id="3.30.70.270">
    <property type="match status" value="1"/>
</dbReference>
<dbReference type="InterPro" id="IPR053134">
    <property type="entry name" value="RNA-dir_DNA_polymerase"/>
</dbReference>
<dbReference type="SUPFAM" id="SSF56672">
    <property type="entry name" value="DNA/RNA polymerases"/>
    <property type="match status" value="1"/>
</dbReference>
<dbReference type="Gramene" id="Solyc08g022227.1.1">
    <property type="protein sequence ID" value="Solyc08g022227.1.1"/>
    <property type="gene ID" value="Solyc08g022227.1"/>
</dbReference>
<keyword evidence="2" id="KW-1185">Reference proteome</keyword>
<dbReference type="EnsemblPlants" id="Solyc08g022227.1.1">
    <property type="protein sequence ID" value="Solyc08g022227.1.1"/>
    <property type="gene ID" value="Solyc08g022227.1"/>
</dbReference>
<name>A0A3Q7IGT9_SOLLC</name>
<evidence type="ECO:0000313" key="2">
    <source>
        <dbReference type="Proteomes" id="UP000004994"/>
    </source>
</evidence>
<dbReference type="InterPro" id="IPR043502">
    <property type="entry name" value="DNA/RNA_pol_sf"/>
</dbReference>
<organism evidence="1">
    <name type="scientific">Solanum lycopersicum</name>
    <name type="common">Tomato</name>
    <name type="synonym">Lycopersicon esculentum</name>
    <dbReference type="NCBI Taxonomy" id="4081"/>
    <lineage>
        <taxon>Eukaryota</taxon>
        <taxon>Viridiplantae</taxon>
        <taxon>Streptophyta</taxon>
        <taxon>Embryophyta</taxon>
        <taxon>Tracheophyta</taxon>
        <taxon>Spermatophyta</taxon>
        <taxon>Magnoliopsida</taxon>
        <taxon>eudicotyledons</taxon>
        <taxon>Gunneridae</taxon>
        <taxon>Pentapetalae</taxon>
        <taxon>asterids</taxon>
        <taxon>lamiids</taxon>
        <taxon>Solanales</taxon>
        <taxon>Solanaceae</taxon>
        <taxon>Solanoideae</taxon>
        <taxon>Solaneae</taxon>
        <taxon>Solanum</taxon>
        <taxon>Solanum subgen. Lycopersicon</taxon>
    </lineage>
</organism>
<protein>
    <submittedName>
        <fullName evidence="1">Uncharacterized protein</fullName>
    </submittedName>
</protein>
<dbReference type="Gene3D" id="3.10.10.10">
    <property type="entry name" value="HIV Type 1 Reverse Transcriptase, subunit A, domain 1"/>
    <property type="match status" value="1"/>
</dbReference>
<evidence type="ECO:0000313" key="1">
    <source>
        <dbReference type="EnsemblPlants" id="Solyc08g022227.1.1"/>
    </source>
</evidence>
<sequence>AKVFLRPGYHQPKIRPEDVPKRAFRTHYVHYEFLVMSFGSTSSPPAFMSSMNGVFNPFHDSLNN</sequence>
<proteinExistence type="predicted"/>
<reference evidence="1" key="2">
    <citation type="submission" date="2019-01" db="UniProtKB">
        <authorList>
            <consortium name="EnsemblPlants"/>
        </authorList>
    </citation>
    <scope>IDENTIFICATION</scope>
    <source>
        <strain evidence="1">cv. Heinz 1706</strain>
    </source>
</reference>
<reference evidence="1" key="1">
    <citation type="journal article" date="2012" name="Nature">
        <title>The tomato genome sequence provides insights into fleshy fruit evolution.</title>
        <authorList>
            <consortium name="Tomato Genome Consortium"/>
        </authorList>
    </citation>
    <scope>NUCLEOTIDE SEQUENCE [LARGE SCALE GENOMIC DNA]</scope>
    <source>
        <strain evidence="1">cv. Heinz 1706</strain>
    </source>
</reference>
<accession>A0A3Q7IGT9</accession>
<dbReference type="PANTHER" id="PTHR24559:SF444">
    <property type="entry name" value="REVERSE TRANSCRIPTASE DOMAIN-CONTAINING PROTEIN"/>
    <property type="match status" value="1"/>
</dbReference>
<dbReference type="PANTHER" id="PTHR24559">
    <property type="entry name" value="TRANSPOSON TY3-I GAG-POL POLYPROTEIN"/>
    <property type="match status" value="1"/>
</dbReference>
<dbReference type="Proteomes" id="UP000004994">
    <property type="component" value="Chromosome 8"/>
</dbReference>
<dbReference type="InParanoid" id="A0A3Q7IGT9"/>
<dbReference type="AlphaFoldDB" id="A0A3Q7IGT9"/>
<dbReference type="InterPro" id="IPR043128">
    <property type="entry name" value="Rev_trsase/Diguanyl_cyclase"/>
</dbReference>
<dbReference type="OMA" id="YEYLIMS"/>